<sequence>MGIQNEDDNFIKKFFNYFKRDTKEDGEQYNSLNNNKNNNMKNDENKLVKNRTLNFMISSTLILCVLYPLDTIKTRKQIYKVYKNSYPYYYNNKYNLFYIIKNEKLESIYRGLVASLITTAISHGIFRFIYDTLNYYFIEKIVKINYKKKSENDLLYNISNDYKTDKSKYAYTICLINSSELGEEKGEKKRDLPENFSSMKTNDIRKNKKFLNTGLENKIEINENNEASNKFNDKMRDKKNINYYLITSSVSSLISVLFLHPLWLVKTKIESTINLNYKFINYKSRLLGKHYNLFVPRKKKNFIKISNILKPFMCDRKYRINNMSYKKVVSLNKILEFYKNNFIYKKNIITKKKYNYLLYKNAKHSILNRDVKRRMIHNYMLYKYYTLSNLERKEITKNTISHLRKMFYKRYILYSKNPISNNKILHIFKREENKNAVTSIYRYKNYFQLVYEIYKKEKLFSFYKGFLTSILLTPHVAIQFYTYEYLAHYFNQEYIKDIFRDNNINTSSNVIDKFLPFLYGALSKCVAIIITYPLYTIKMRQQVQMRNSGFIKVLISIFKYEGMKSYYTGVNMHLLRNCLQNGILFFIFEYLNNSTHE</sequence>
<evidence type="ECO:0000313" key="11">
    <source>
        <dbReference type="EMBL" id="CRH02534.1"/>
    </source>
</evidence>
<protein>
    <submittedName>
        <fullName evidence="11">Mitochondrial carrier protein, putative</fullName>
    </submittedName>
</protein>
<dbReference type="RefSeq" id="XP_028535054.1">
    <property type="nucleotide sequence ID" value="XM_028679329.1"/>
</dbReference>
<evidence type="ECO:0000256" key="4">
    <source>
        <dbReference type="ARBA" id="ARBA00022692"/>
    </source>
</evidence>
<feature type="transmembrane region" description="Helical" evidence="10">
    <location>
        <begin position="241"/>
        <end position="265"/>
    </location>
</feature>
<feature type="transmembrane region" description="Helical" evidence="10">
    <location>
        <begin position="52"/>
        <end position="69"/>
    </location>
</feature>
<dbReference type="PROSITE" id="PS50920">
    <property type="entry name" value="SOLCAR"/>
    <property type="match status" value="3"/>
</dbReference>
<dbReference type="Pfam" id="PF00153">
    <property type="entry name" value="Mito_carr"/>
    <property type="match status" value="3"/>
</dbReference>
<evidence type="ECO:0000313" key="12">
    <source>
        <dbReference type="Proteomes" id="UP000220158"/>
    </source>
</evidence>
<dbReference type="SUPFAM" id="SSF103506">
    <property type="entry name" value="Mitochondrial carrier"/>
    <property type="match status" value="1"/>
</dbReference>
<evidence type="ECO:0000256" key="3">
    <source>
        <dbReference type="ARBA" id="ARBA00022448"/>
    </source>
</evidence>
<evidence type="ECO:0000256" key="1">
    <source>
        <dbReference type="ARBA" id="ARBA00004141"/>
    </source>
</evidence>
<feature type="repeat" description="Solcar" evidence="8">
    <location>
        <begin position="46"/>
        <end position="136"/>
    </location>
</feature>
<dbReference type="GO" id="GO:0016020">
    <property type="term" value="C:membrane"/>
    <property type="evidence" value="ECO:0007669"/>
    <property type="project" value="UniProtKB-SubCell"/>
</dbReference>
<dbReference type="EMBL" id="LN835309">
    <property type="protein sequence ID" value="CRH02534.1"/>
    <property type="molecule type" value="Genomic_DNA"/>
</dbReference>
<evidence type="ECO:0000256" key="7">
    <source>
        <dbReference type="ARBA" id="ARBA00023136"/>
    </source>
</evidence>
<evidence type="ECO:0000256" key="6">
    <source>
        <dbReference type="ARBA" id="ARBA00022989"/>
    </source>
</evidence>
<dbReference type="InterPro" id="IPR023395">
    <property type="entry name" value="MCP_dom_sf"/>
</dbReference>
<dbReference type="AlphaFoldDB" id="A0A1J1HBR8"/>
<dbReference type="GO" id="GO:0006862">
    <property type="term" value="P:nucleotide transport"/>
    <property type="evidence" value="ECO:0007669"/>
    <property type="project" value="InterPro"/>
</dbReference>
<keyword evidence="6 10" id="KW-1133">Transmembrane helix</keyword>
<dbReference type="GeneID" id="39738697"/>
<evidence type="ECO:0000256" key="2">
    <source>
        <dbReference type="ARBA" id="ARBA00006375"/>
    </source>
</evidence>
<dbReference type="PANTHER" id="PTHR45683">
    <property type="entry name" value="MITOCHONDRIAL NICOTINAMIDE ADENINE DINUCLEOTIDE TRANSPORTER 1-RELATED-RELATED"/>
    <property type="match status" value="1"/>
</dbReference>
<dbReference type="OrthoDB" id="428293at2759"/>
<comment type="similarity">
    <text evidence="2 9">Belongs to the mitochondrial carrier (TC 2.A.29) family.</text>
</comment>
<feature type="repeat" description="Solcar" evidence="8">
    <location>
        <begin position="396"/>
        <end position="489"/>
    </location>
</feature>
<dbReference type="Proteomes" id="UP000220158">
    <property type="component" value="Chromosome 14"/>
</dbReference>
<proteinExistence type="inferred from homology"/>
<evidence type="ECO:0000256" key="5">
    <source>
        <dbReference type="ARBA" id="ARBA00022737"/>
    </source>
</evidence>
<feature type="transmembrane region" description="Helical" evidence="10">
    <location>
        <begin position="517"/>
        <end position="537"/>
    </location>
</feature>
<keyword evidence="3 9" id="KW-0813">Transport</keyword>
<dbReference type="GO" id="GO:0055085">
    <property type="term" value="P:transmembrane transport"/>
    <property type="evidence" value="ECO:0007669"/>
    <property type="project" value="InterPro"/>
</dbReference>
<keyword evidence="5" id="KW-0677">Repeat</keyword>
<evidence type="ECO:0000256" key="9">
    <source>
        <dbReference type="RuleBase" id="RU000488"/>
    </source>
</evidence>
<comment type="subcellular location">
    <subcellularLocation>
        <location evidence="1">Membrane</location>
        <topology evidence="1">Multi-pass membrane protein</topology>
    </subcellularLocation>
</comment>
<dbReference type="InterPro" id="IPR044712">
    <property type="entry name" value="SLC25A32-like"/>
</dbReference>
<keyword evidence="4 8" id="KW-0812">Transmembrane</keyword>
<gene>
    <name evidence="11" type="ORF">PRELSG_1426500</name>
</gene>
<evidence type="ECO:0000256" key="8">
    <source>
        <dbReference type="PROSITE-ProRule" id="PRU00282"/>
    </source>
</evidence>
<dbReference type="OMA" id="SKHYNIF"/>
<keyword evidence="12" id="KW-1185">Reference proteome</keyword>
<evidence type="ECO:0000256" key="10">
    <source>
        <dbReference type="SAM" id="Phobius"/>
    </source>
</evidence>
<accession>A0A1J1HBR8</accession>
<name>A0A1J1HBR8_PLARL</name>
<keyword evidence="7 8" id="KW-0472">Membrane</keyword>
<feature type="repeat" description="Solcar" evidence="8">
    <location>
        <begin position="511"/>
        <end position="594"/>
    </location>
</feature>
<dbReference type="Gene3D" id="1.50.40.10">
    <property type="entry name" value="Mitochondrial carrier domain"/>
    <property type="match status" value="2"/>
</dbReference>
<dbReference type="VEuPathDB" id="PlasmoDB:PRELSG_1426500"/>
<dbReference type="InterPro" id="IPR018108">
    <property type="entry name" value="MCP_transmembrane"/>
</dbReference>
<feature type="transmembrane region" description="Helical" evidence="10">
    <location>
        <begin position="462"/>
        <end position="481"/>
    </location>
</feature>
<reference evidence="11 12" key="1">
    <citation type="submission" date="2015-04" db="EMBL/GenBank/DDBJ databases">
        <authorList>
            <consortium name="Pathogen Informatics"/>
        </authorList>
    </citation>
    <scope>NUCLEOTIDE SEQUENCE [LARGE SCALE GENOMIC DNA]</scope>
    <source>
        <strain evidence="11 12">SGS1</strain>
    </source>
</reference>
<dbReference type="KEGG" id="prel:PRELSG_1426500"/>
<feature type="transmembrane region" description="Helical" evidence="10">
    <location>
        <begin position="108"/>
        <end position="130"/>
    </location>
</feature>
<organism evidence="11 12">
    <name type="scientific">Plasmodium relictum</name>
    <dbReference type="NCBI Taxonomy" id="85471"/>
    <lineage>
        <taxon>Eukaryota</taxon>
        <taxon>Sar</taxon>
        <taxon>Alveolata</taxon>
        <taxon>Apicomplexa</taxon>
        <taxon>Aconoidasida</taxon>
        <taxon>Haemosporida</taxon>
        <taxon>Plasmodiidae</taxon>
        <taxon>Plasmodium</taxon>
        <taxon>Plasmodium (Haemamoeba)</taxon>
    </lineage>
</organism>